<dbReference type="Pfam" id="PF07645">
    <property type="entry name" value="EGF_CA"/>
    <property type="match status" value="1"/>
</dbReference>
<organism evidence="4 5">
    <name type="scientific">Periplaneta americana</name>
    <name type="common">American cockroach</name>
    <name type="synonym">Blatta americana</name>
    <dbReference type="NCBI Taxonomy" id="6978"/>
    <lineage>
        <taxon>Eukaryota</taxon>
        <taxon>Metazoa</taxon>
        <taxon>Ecdysozoa</taxon>
        <taxon>Arthropoda</taxon>
        <taxon>Hexapoda</taxon>
        <taxon>Insecta</taxon>
        <taxon>Pterygota</taxon>
        <taxon>Neoptera</taxon>
        <taxon>Polyneoptera</taxon>
        <taxon>Dictyoptera</taxon>
        <taxon>Blattodea</taxon>
        <taxon>Blattoidea</taxon>
        <taxon>Blattidae</taxon>
        <taxon>Blattinae</taxon>
        <taxon>Periplaneta</taxon>
    </lineage>
</organism>
<dbReference type="InterPro" id="IPR049883">
    <property type="entry name" value="NOTCH1_EGF-like"/>
</dbReference>
<evidence type="ECO:0000313" key="4">
    <source>
        <dbReference type="EMBL" id="KAJ4449214.1"/>
    </source>
</evidence>
<dbReference type="CDD" id="cd00054">
    <property type="entry name" value="EGF_CA"/>
    <property type="match status" value="1"/>
</dbReference>
<dbReference type="SUPFAM" id="SSF57196">
    <property type="entry name" value="EGF/Laminin"/>
    <property type="match status" value="1"/>
</dbReference>
<keyword evidence="5" id="KW-1185">Reference proteome</keyword>
<dbReference type="SMART" id="SM00179">
    <property type="entry name" value="EGF_CA"/>
    <property type="match status" value="1"/>
</dbReference>
<name>A0ABQ8TR98_PERAM</name>
<evidence type="ECO:0000256" key="2">
    <source>
        <dbReference type="ARBA" id="ARBA00023157"/>
    </source>
</evidence>
<feature type="domain" description="EGF-like calcium-binding" evidence="3">
    <location>
        <begin position="14"/>
        <end position="57"/>
    </location>
</feature>
<reference evidence="4 5" key="1">
    <citation type="journal article" date="2022" name="Allergy">
        <title>Genome assembly and annotation of Periplaneta americana reveal a comprehensive cockroach allergen profile.</title>
        <authorList>
            <person name="Wang L."/>
            <person name="Xiong Q."/>
            <person name="Saelim N."/>
            <person name="Wang L."/>
            <person name="Nong W."/>
            <person name="Wan A.T."/>
            <person name="Shi M."/>
            <person name="Liu X."/>
            <person name="Cao Q."/>
            <person name="Hui J.H.L."/>
            <person name="Sookrung N."/>
            <person name="Leung T.F."/>
            <person name="Tungtrongchitr A."/>
            <person name="Tsui S.K.W."/>
        </authorList>
    </citation>
    <scope>NUCLEOTIDE SEQUENCE [LARGE SCALE GENOMIC DNA]</scope>
    <source>
        <strain evidence="4">PWHHKU_190912</strain>
    </source>
</reference>
<gene>
    <name evidence="4" type="ORF">ANN_00611</name>
</gene>
<evidence type="ECO:0000313" key="5">
    <source>
        <dbReference type="Proteomes" id="UP001148838"/>
    </source>
</evidence>
<evidence type="ECO:0000256" key="1">
    <source>
        <dbReference type="ARBA" id="ARBA00022536"/>
    </source>
</evidence>
<comment type="caution">
    <text evidence="4">The sequence shown here is derived from an EMBL/GenBank/DDBJ whole genome shotgun (WGS) entry which is preliminary data.</text>
</comment>
<accession>A0ABQ8TR98</accession>
<keyword evidence="2" id="KW-1015">Disulfide bond</keyword>
<protein>
    <recommendedName>
        <fullName evidence="3">EGF-like calcium-binding domain-containing protein</fullName>
    </recommendedName>
</protein>
<sequence>MFLIMSGEEYNACNVDECVRGLHSCRPGSEACFNVAGSYACGCQWGFLFDPEEGGCVLNTVLSVIETKVGEQEADFGTGKPGQNKNQMILMVLIYIIAKKHFDSVDLKFLVSEHSYMSCGREFGIIEKRKKKRCKTMVPEEFNCTMDKYWHKSGAEKHKERQKKLEDIIIDARLREKYYEDITKEISDERNI</sequence>
<dbReference type="Gene3D" id="2.10.25.10">
    <property type="entry name" value="Laminin"/>
    <property type="match status" value="1"/>
</dbReference>
<dbReference type="Proteomes" id="UP001148838">
    <property type="component" value="Unassembled WGS sequence"/>
</dbReference>
<proteinExistence type="predicted"/>
<dbReference type="EMBL" id="JAJSOF020000003">
    <property type="protein sequence ID" value="KAJ4449214.1"/>
    <property type="molecule type" value="Genomic_DNA"/>
</dbReference>
<evidence type="ECO:0000259" key="3">
    <source>
        <dbReference type="SMART" id="SM00179"/>
    </source>
</evidence>
<keyword evidence="1" id="KW-0245">EGF-like domain</keyword>
<dbReference type="InterPro" id="IPR001881">
    <property type="entry name" value="EGF-like_Ca-bd_dom"/>
</dbReference>